<protein>
    <recommendedName>
        <fullName evidence="3">FMP27/BLTP2/Hobbit GFWDK motif-containing RBG unit domain-containing protein</fullName>
    </recommendedName>
</protein>
<feature type="domain" description="FMP27/BLTP2/Hobbit GFWDK motif-containing RBG unit" evidence="3">
    <location>
        <begin position="1636"/>
        <end position="1772"/>
    </location>
</feature>
<dbReference type="OrthoDB" id="1562405at2759"/>
<feature type="compositionally biased region" description="Polar residues" evidence="2">
    <location>
        <begin position="1425"/>
        <end position="1439"/>
    </location>
</feature>
<dbReference type="Proteomes" id="UP000054408">
    <property type="component" value="Unassembled WGS sequence"/>
</dbReference>
<feature type="region of interest" description="Disordered" evidence="2">
    <location>
        <begin position="2212"/>
        <end position="2233"/>
    </location>
</feature>
<feature type="coiled-coil region" evidence="1">
    <location>
        <begin position="170"/>
        <end position="204"/>
    </location>
</feature>
<dbReference type="eggNOG" id="KOG1910">
    <property type="taxonomic scope" value="Eukaryota"/>
</dbReference>
<gene>
    <name evidence="4" type="ORF">AMSG_12244</name>
</gene>
<evidence type="ECO:0000259" key="3">
    <source>
        <dbReference type="SMART" id="SM01214"/>
    </source>
</evidence>
<feature type="coiled-coil region" evidence="1">
    <location>
        <begin position="35"/>
        <end position="66"/>
    </location>
</feature>
<feature type="compositionally biased region" description="Pro residues" evidence="2">
    <location>
        <begin position="315"/>
        <end position="324"/>
    </location>
</feature>
<name>A0A0L0DM97_THETB</name>
<feature type="region of interest" description="Disordered" evidence="2">
    <location>
        <begin position="307"/>
        <end position="334"/>
    </location>
</feature>
<dbReference type="GeneID" id="25570158"/>
<dbReference type="RefSeq" id="XP_013754698.1">
    <property type="nucleotide sequence ID" value="XM_013899244.1"/>
</dbReference>
<evidence type="ECO:0000313" key="4">
    <source>
        <dbReference type="EMBL" id="KNC53136.1"/>
    </source>
</evidence>
<feature type="region of interest" description="Disordered" evidence="2">
    <location>
        <begin position="2693"/>
        <end position="2727"/>
    </location>
</feature>
<feature type="region of interest" description="Disordered" evidence="2">
    <location>
        <begin position="1416"/>
        <end position="1444"/>
    </location>
</feature>
<dbReference type="InterPro" id="IPR019441">
    <property type="entry name" value="FMP27/BLTP2/Hobbit_GFWDK_RBG"/>
</dbReference>
<evidence type="ECO:0000256" key="1">
    <source>
        <dbReference type="SAM" id="Coils"/>
    </source>
</evidence>
<organism evidence="4 5">
    <name type="scientific">Thecamonas trahens ATCC 50062</name>
    <dbReference type="NCBI Taxonomy" id="461836"/>
    <lineage>
        <taxon>Eukaryota</taxon>
        <taxon>Apusozoa</taxon>
        <taxon>Apusomonadida</taxon>
        <taxon>Apusomonadidae</taxon>
        <taxon>Thecamonas</taxon>
    </lineage>
</organism>
<evidence type="ECO:0000256" key="2">
    <source>
        <dbReference type="SAM" id="MobiDB-lite"/>
    </source>
</evidence>
<proteinExistence type="predicted"/>
<feature type="compositionally biased region" description="Basic and acidic residues" evidence="2">
    <location>
        <begin position="2652"/>
        <end position="2671"/>
    </location>
</feature>
<accession>A0A0L0DM97</accession>
<keyword evidence="1" id="KW-0175">Coiled coil</keyword>
<keyword evidence="5" id="KW-1185">Reference proteome</keyword>
<dbReference type="PANTHER" id="PTHR15678:SF6">
    <property type="entry name" value="BRIDGE-LIKE LIPID TRANSFER PROTEIN FAMILY MEMBER 2"/>
    <property type="match status" value="1"/>
</dbReference>
<dbReference type="InterPro" id="IPR045167">
    <property type="entry name" value="Hobbit"/>
</dbReference>
<feature type="compositionally biased region" description="Gly residues" evidence="2">
    <location>
        <begin position="2696"/>
        <end position="2719"/>
    </location>
</feature>
<feature type="region of interest" description="Disordered" evidence="2">
    <location>
        <begin position="2939"/>
        <end position="3003"/>
    </location>
</feature>
<dbReference type="STRING" id="461836.A0A0L0DM97"/>
<reference evidence="4 5" key="1">
    <citation type="submission" date="2010-05" db="EMBL/GenBank/DDBJ databases">
        <title>The Genome Sequence of Thecamonas trahens ATCC 50062.</title>
        <authorList>
            <consortium name="The Broad Institute Genome Sequencing Platform"/>
            <person name="Russ C."/>
            <person name="Cuomo C."/>
            <person name="Shea T."/>
            <person name="Young S.K."/>
            <person name="Zeng Q."/>
            <person name="Koehrsen M."/>
            <person name="Haas B."/>
            <person name="Borodovsky M."/>
            <person name="Guigo R."/>
            <person name="Alvarado L."/>
            <person name="Berlin A."/>
            <person name="Bochicchio J."/>
            <person name="Borenstein D."/>
            <person name="Chapman S."/>
            <person name="Chen Z."/>
            <person name="Freedman E."/>
            <person name="Gellesch M."/>
            <person name="Goldberg J."/>
            <person name="Griggs A."/>
            <person name="Gujja S."/>
            <person name="Heilman E."/>
            <person name="Heiman D."/>
            <person name="Hepburn T."/>
            <person name="Howarth C."/>
            <person name="Jen D."/>
            <person name="Larson L."/>
            <person name="Mehta T."/>
            <person name="Park D."/>
            <person name="Pearson M."/>
            <person name="Roberts A."/>
            <person name="Saif S."/>
            <person name="Shenoy N."/>
            <person name="Sisk P."/>
            <person name="Stolte C."/>
            <person name="Sykes S."/>
            <person name="Thomson T."/>
            <person name="Walk T."/>
            <person name="White J."/>
            <person name="Yandava C."/>
            <person name="Burger G."/>
            <person name="Gray M.W."/>
            <person name="Holland P.W.H."/>
            <person name="King N."/>
            <person name="Lang F.B.F."/>
            <person name="Roger A.J."/>
            <person name="Ruiz-Trillo I."/>
            <person name="Lander E."/>
            <person name="Nusbaum C."/>
        </authorList>
    </citation>
    <scope>NUCLEOTIDE SEQUENCE [LARGE SCALE GENOMIC DNA]</scope>
    <source>
        <strain evidence="4 5">ATCC 50062</strain>
    </source>
</reference>
<sequence>MTGRGAGEQLGETQRLLHATQIELRKAQVKYGREVEEVRAAAAEAAEQAAEESAALANALMDAEARLVGYEQTQLAMDEEMARLRVERDAAVARASDAVGAAAERDQLQEVVTRLREANLSLVSNRKVSHAEEPADRATRAEEAAASLRDSLSAAQSSMVSTAENLLGQVSRLSSECDVLRTHVDEVEAERDALKHSLAESEFKWSATQHAMLALREQISLTSTVSDASVGGSPARAAMIAQAQLADARLRIDELGNELVDARATIAQLEAAEPAEPHALSDLEFELEATRAELAVVRGRAERLASESSFELRSPSPPALPSPLQPLENESDEPLPSYHALAQLSYSPNSVPEIEPDSSQLLSGLVAEVAALRLENENMLLELESSRSEITVLREAARHHARLVAAHGELVARHNAVLTSSQQSATIAALTAELESTKAAYADAIAAKLSQQLELATTSARLLELEQQQFKVAAALGVVGLAGYLAVTRGLAMLATSAISRSLGASGTFSVRSLGLAYAHDLALARPASGIAMTLASCSISTNFVNYLSSWGHAHALVVSIAGIHVDLDLATRLAQHVARKGEVHLAVDDGRAAPPYALGRYERLALRMLLPLFPHTVVELVEATAVVSLPLSARALVSLDSLQLSLARGEKDGDFAFRLSARGLDMDLESPAGSLFRDTMDRPMVQGESLTASLLFSWSSPPLHAGPVPLTDILPSIEACDVSCGALGVASCPAALQLQAALVGALLPSRSAGPSSQSLARVEHARGVVVRQLSLPVHVAVRIDEFTATLFTPRRAAFACTFSQITGEASLWPGAELGALPQASLALTCTGPLVSHPDALAPLDVHALSLNVTTRWSRSDALLRLASVHAEMEARRVHATLWPTALAWIVPLLGLLPTPPPPPAAGEPVSLGLPFKLSAKARLTDASVLLLAADAQPGFPLGIPLVLVRASAVGCNISLAPQTRTRTTASINGLVGERFEAPPDAPQLFKARPWLTLASATCVVSHRTPDAVPVVGLKIAEVSASLHAPASAALLAVLNEHGPELARLAAAIPRRVAPAGAVPPSPRSPAPQLELALDLEAVELALGPRYTLAIVACGLSSTSWETLAVTAGGILVKRATSAVDLPMVELASLRLELRRARSVTALVAGALRVEATLDGVGGTLRVADVVPVARTVVELRDCVAPWINAVAAPSTHRRTSPTHSPLTLGLHVADTALAFEITSPSPVVTLCVAALDIDTAGSSAVQVGGMQLELDGCEVATLDTGVVSFSTDIPSSLYAFPPVARSTSLLADAALDVRFGLSVALGSASVTVPAEAHLGNAIEHFSRAYRWIRPMVFDVMGAITSGEPFHLDLQQYLTHELPICTPEPETGTAGDGKVDTDADERLEPLVPPALLAQSGGRPSKLPALTVRAQSAPTLKLPSPSVETSPSLSPTSIVSGESEPTLLPSPDVSPIRGVASAAQVAIFSLVADEVRLRVADSEFEARLAHNARHGQSENEQRILRERMILDRLDQLAAAGVAPPPEVIDELWARAAAKDSELYISRYEPVHQPGYAAPLLDVQLGSVQASVLTEIALFSTGGAELPAAFEPAAVWKTAAELARRKVINTSAALALTVGGEVFLAADSVEATVRGGALPLAASRMFKVWGPWMLAQHEPVASAVYTVSAPVWDDANGGREVLASVQRSLMPLHIFHALSISARGLEVSHGPAFDPLLAAISVAAGRVSSELSLPHTASRPLVWYDKLRLMMHGKLSIGVDEAFVVKLSASPELSVASEYLQLRAEGAQVSVSGGEIEVCLMRAHVTMHSDKRWDDRAAGKAKPVEILSAPQLKLCAQLAWVVPAGSSEALSLLTAPLAVGEARAAPLPLSQTDPLASVTSSGVDIELTLSFTAEAGSDAQWWMVVDLSKVQFLLDWYTTATTSGLSVPIGEGAVFGRARGKRARLSEHVRVLVLSVDVVQVLLQVWDDDTRQRGLIVRASRVMAGAHLELVSSGASNSLGATSVLAYLAHGALARLEELTVHIFTLAGLETFLSLYALGASSPALLASSGDSYKGDFLLSAPSVHYVHGRTFTAAAAVMTRHVGNGAVRFGDKVVVCGDGSEEPVLELDDEDREVHNYVLHQPKLLWTEEARNCVYLWAAQYRNLRETNASAGSGNVLVGSAPSSGGRACTPAPPPVSQRNVHAAREAAAAAGAAASPLLSLFDAAGEARVAAVSEGAPGSEGGPAGTGASPSGDGRVRLFGDIPVVVEYSVTCVEPQINFVAMSEGVRGSMVLTASTIVSTCETFHRSAVVEVGAHVKQNMTCLTTEFEHMEWHVDLLDGESLTLEAAWVGEGEGTRRAPVAVMGPAPMTLAYRWYEQPALASKVGDVTAYDVIFDELPLVLDPQQYAVVSDVIVQLLLGYTPQELEERDEVTAMVLRSRLQADDLASLDSLRARKAKLATEVRNISDLLRANTASELYDEQELALWRSALEAKKAKLVAAKRELALSTKSARVLATQGVPLLKVDYRARELSWELVLEGRTVSRIVLEGITGSILTNDDRSGLHTMHTVDISISNEDEATALPVVLQRQAGADSLSGNMLRVYSRYGKPVGGIDVYEHYEINVAPLSIALTSAMYNALVAYFWPEAASGPAPTAESVAKDGSGSEGSSSEGPENRSGERGAERDWAPEHARGRSFGGSRYAAASISKQVTVLSPRAGGGEGEGEASGAGAGGGGGGGGSDDGEAAASEALDDKDRVKLAVLGHGSSGSAMLQRAKLFQTFNYVKISPTSLDVTYKVEEGSSSVKDLNDVHVKLGEITVQGVTYSWDELYQEVEKQILGFIRSQIFKILLKKKKASTSMFSKDEALLAESAKAMGASKSRRSWLPKVLSFRRGSRGRDGDDDNEMSADEVVVSKQAERQLEVAKVRKLFGSRGDSDHQHAQLLLGTRSSGLDVAERVMLKRQQSRAAESGEDDAGSAGTSSPQSPVVPDQVDARERAREKAREKAAARIAAAEARRRSRSGQLP</sequence>
<feature type="compositionally biased region" description="Basic and acidic residues" evidence="2">
    <location>
        <begin position="2970"/>
        <end position="2985"/>
    </location>
</feature>
<evidence type="ECO:0000313" key="5">
    <source>
        <dbReference type="Proteomes" id="UP000054408"/>
    </source>
</evidence>
<dbReference type="PANTHER" id="PTHR15678">
    <property type="entry name" value="ANTIGEN MLAA-22-RELATED"/>
    <property type="match status" value="1"/>
</dbReference>
<dbReference type="EMBL" id="GL349479">
    <property type="protein sequence ID" value="KNC53136.1"/>
    <property type="molecule type" value="Genomic_DNA"/>
</dbReference>
<feature type="region of interest" description="Disordered" evidence="2">
    <location>
        <begin position="2630"/>
        <end position="2674"/>
    </location>
</feature>
<dbReference type="SMART" id="SM01214">
    <property type="entry name" value="Fmp27_GFWDK"/>
    <property type="match status" value="1"/>
</dbReference>
<feature type="coiled-coil region" evidence="1">
    <location>
        <begin position="238"/>
        <end position="307"/>
    </location>
</feature>
<dbReference type="Pfam" id="PF10344">
    <property type="entry name" value="Hobbit"/>
    <property type="match status" value="2"/>
</dbReference>